<evidence type="ECO:0000313" key="2">
    <source>
        <dbReference type="EMBL" id="VFU11226.1"/>
    </source>
</evidence>
<reference evidence="2" key="1">
    <citation type="submission" date="2019-03" db="EMBL/GenBank/DDBJ databases">
        <authorList>
            <person name="Hao L."/>
        </authorList>
    </citation>
    <scope>NUCLEOTIDE SEQUENCE</scope>
</reference>
<sequence>MRALSLPSEGGRGPRRLRSGLAQGDPKRGFLACILSFCSFCRTDRASRKGPLAKKETILKEYNREMRLYHKRGASRTGRQGLSFGRGRGIFVPMPFEREKGALHDLRKNRAHLHRAGRSAEADKAMTYLPASFAAGHACKRSRED</sequence>
<dbReference type="AlphaFoldDB" id="A0A485LYG4"/>
<name>A0A485LYG4_9ZZZZ</name>
<proteinExistence type="predicted"/>
<accession>A0A485LYG4</accession>
<organism evidence="2">
    <name type="scientific">anaerobic digester metagenome</name>
    <dbReference type="NCBI Taxonomy" id="1263854"/>
    <lineage>
        <taxon>unclassified sequences</taxon>
        <taxon>metagenomes</taxon>
        <taxon>ecological metagenomes</taxon>
    </lineage>
</organism>
<gene>
    <name evidence="2" type="ORF">SCFA_100016</name>
</gene>
<evidence type="ECO:0000256" key="1">
    <source>
        <dbReference type="SAM" id="MobiDB-lite"/>
    </source>
</evidence>
<dbReference type="EMBL" id="CAADRM010000002">
    <property type="protein sequence ID" value="VFU11226.1"/>
    <property type="molecule type" value="Genomic_DNA"/>
</dbReference>
<feature type="region of interest" description="Disordered" evidence="1">
    <location>
        <begin position="1"/>
        <end position="21"/>
    </location>
</feature>
<protein>
    <submittedName>
        <fullName evidence="2">Uncharacterized protein</fullName>
    </submittedName>
</protein>